<dbReference type="GO" id="GO:0005634">
    <property type="term" value="C:nucleus"/>
    <property type="evidence" value="ECO:0007669"/>
    <property type="project" value="InterPro"/>
</dbReference>
<proteinExistence type="predicted"/>
<evidence type="ECO:0008006" key="3">
    <source>
        <dbReference type="Google" id="ProtNLM"/>
    </source>
</evidence>
<dbReference type="InterPro" id="IPR017336">
    <property type="entry name" value="Snurportin-1"/>
</dbReference>
<accession>A0A7S3Y4S7</accession>
<dbReference type="EMBL" id="HBIU01044153">
    <property type="protein sequence ID" value="CAE0641101.1"/>
    <property type="molecule type" value="Transcribed_RNA"/>
</dbReference>
<feature type="region of interest" description="Disordered" evidence="1">
    <location>
        <begin position="106"/>
        <end position="130"/>
    </location>
</feature>
<feature type="compositionally biased region" description="Polar residues" evidence="1">
    <location>
        <begin position="121"/>
        <end position="130"/>
    </location>
</feature>
<dbReference type="AlphaFoldDB" id="A0A7S3Y4S7"/>
<reference evidence="2" key="1">
    <citation type="submission" date="2021-01" db="EMBL/GenBank/DDBJ databases">
        <authorList>
            <person name="Corre E."/>
            <person name="Pelletier E."/>
            <person name="Niang G."/>
            <person name="Scheremetjew M."/>
            <person name="Finn R."/>
            <person name="Kale V."/>
            <person name="Holt S."/>
            <person name="Cochrane G."/>
            <person name="Meng A."/>
            <person name="Brown T."/>
            <person name="Cohen L."/>
        </authorList>
    </citation>
    <scope>NUCLEOTIDE SEQUENCE</scope>
    <source>
        <strain evidence="2">CCMP3107</strain>
    </source>
</reference>
<dbReference type="GO" id="GO:0005737">
    <property type="term" value="C:cytoplasm"/>
    <property type="evidence" value="ECO:0007669"/>
    <property type="project" value="InterPro"/>
</dbReference>
<organism evidence="2">
    <name type="scientific">Heterosigma akashiwo</name>
    <name type="common">Chromophytic alga</name>
    <name type="synonym">Heterosigma carterae</name>
    <dbReference type="NCBI Taxonomy" id="2829"/>
    <lineage>
        <taxon>Eukaryota</taxon>
        <taxon>Sar</taxon>
        <taxon>Stramenopiles</taxon>
        <taxon>Ochrophyta</taxon>
        <taxon>Raphidophyceae</taxon>
        <taxon>Chattonellales</taxon>
        <taxon>Chattonellaceae</taxon>
        <taxon>Heterosigma</taxon>
    </lineage>
</organism>
<evidence type="ECO:0000256" key="1">
    <source>
        <dbReference type="SAM" id="MobiDB-lite"/>
    </source>
</evidence>
<dbReference type="GO" id="GO:0061015">
    <property type="term" value="P:snRNA import into nucleus"/>
    <property type="evidence" value="ECO:0007669"/>
    <property type="project" value="InterPro"/>
</dbReference>
<dbReference type="PANTHER" id="PTHR13403:SF6">
    <property type="entry name" value="SNURPORTIN-1"/>
    <property type="match status" value="1"/>
</dbReference>
<evidence type="ECO:0000313" key="2">
    <source>
        <dbReference type="EMBL" id="CAE0641101.1"/>
    </source>
</evidence>
<gene>
    <name evidence="2" type="ORF">HAKA00212_LOCUS19926</name>
</gene>
<dbReference type="PANTHER" id="PTHR13403">
    <property type="entry name" value="SNURPORTIN1 RNUT1 PROTEIN RNA, U TRANSPORTER 1"/>
    <property type="match status" value="1"/>
</dbReference>
<sequence length="247" mass="26664">MQTKMADEGVFDPNLQGDSMFMLVPHYQCSLEGLREAYSGQPVAYFGSESVPFIRDGLVFYHKESHYHFGPTPLTLIWKDSLSSRYLVFNSSQRVALQVIEQQQVDGRQPSDVNSMEESDSSSFHKQTTNGSDSGSLFAATLEGFVLVTLDADTINQHKIKCGDIVRFEIGGALETDQGPALAAPRFAGRAAQGGRGGGADGWSKVLFQAAARAGAGAAYAALEESVASRTVEVATHNNDAQHEPSR</sequence>
<dbReference type="Gene3D" id="3.30.470.30">
    <property type="entry name" value="DNA ligase/mRNA capping enzyme"/>
    <property type="match status" value="1"/>
</dbReference>
<protein>
    <recommendedName>
        <fullName evidence="3">Snurportin-1</fullName>
    </recommendedName>
</protein>
<name>A0A7S3Y4S7_HETAK</name>